<dbReference type="SMART" id="SM00346">
    <property type="entry name" value="HTH_ICLR"/>
    <property type="match status" value="1"/>
</dbReference>
<evidence type="ECO:0000259" key="4">
    <source>
        <dbReference type="PROSITE" id="PS51077"/>
    </source>
</evidence>
<dbReference type="Gene3D" id="1.10.10.10">
    <property type="entry name" value="Winged helix-like DNA-binding domain superfamily/Winged helix DNA-binding domain"/>
    <property type="match status" value="1"/>
</dbReference>
<accession>A0A6N3FT88</accession>
<dbReference type="PANTHER" id="PTHR30136">
    <property type="entry name" value="HELIX-TURN-HELIX TRANSCRIPTIONAL REGULATOR, ICLR FAMILY"/>
    <property type="match status" value="1"/>
</dbReference>
<dbReference type="GO" id="GO:0003677">
    <property type="term" value="F:DNA binding"/>
    <property type="evidence" value="ECO:0007669"/>
    <property type="project" value="UniProtKB-KW"/>
</dbReference>
<dbReference type="InterPro" id="IPR005471">
    <property type="entry name" value="Tscrpt_reg_IclR_N"/>
</dbReference>
<dbReference type="PROSITE" id="PS51077">
    <property type="entry name" value="HTH_ICLR"/>
    <property type="match status" value="1"/>
</dbReference>
<dbReference type="GO" id="GO:0003700">
    <property type="term" value="F:DNA-binding transcription factor activity"/>
    <property type="evidence" value="ECO:0007669"/>
    <property type="project" value="TreeGrafter"/>
</dbReference>
<dbReference type="GO" id="GO:0045892">
    <property type="term" value="P:negative regulation of DNA-templated transcription"/>
    <property type="evidence" value="ECO:0007669"/>
    <property type="project" value="TreeGrafter"/>
</dbReference>
<dbReference type="EMBL" id="CACRTZ010000032">
    <property type="protein sequence ID" value="VYU55250.1"/>
    <property type="molecule type" value="Genomic_DNA"/>
</dbReference>
<dbReference type="Pfam" id="PF01614">
    <property type="entry name" value="IclR_C"/>
    <property type="match status" value="1"/>
</dbReference>
<dbReference type="InterPro" id="IPR036390">
    <property type="entry name" value="WH_DNA-bd_sf"/>
</dbReference>
<dbReference type="SUPFAM" id="SSF46785">
    <property type="entry name" value="Winged helix' DNA-binding domain"/>
    <property type="match status" value="1"/>
</dbReference>
<dbReference type="InterPro" id="IPR029016">
    <property type="entry name" value="GAF-like_dom_sf"/>
</dbReference>
<name>A0A6N3FT88_9ENTR</name>
<protein>
    <submittedName>
        <fullName evidence="6">Transcriptional regulator KdgR</fullName>
    </submittedName>
</protein>
<sequence length="255" mass="28554">MDNTGTSTAGVQTLLRGLAIINAVDKGHHDLKSIGEFTGITRSTTHRLAAALVEQRYLRYSHGEGYTLGSRLMELGARALESTSLLSLARPVLQKLAHFTLDTVHLAVCEDDEVLYLDKINSQRGLEMRSRIGTRMPLPLTGIGKALLLNHSEEEWRTLFLRYCREDALEDFMTKMRTYARDGYAFDLEENEPTIRCVAAPVFDASNTLVAAISVASTTTYMSLERMRELTPFVQACAGEISQELGWSKQQKHQR</sequence>
<dbReference type="InterPro" id="IPR050707">
    <property type="entry name" value="HTH_MetabolicPath_Reg"/>
</dbReference>
<dbReference type="InterPro" id="IPR036388">
    <property type="entry name" value="WH-like_DNA-bd_sf"/>
</dbReference>
<dbReference type="Gene3D" id="3.30.450.40">
    <property type="match status" value="1"/>
</dbReference>
<proteinExistence type="predicted"/>
<dbReference type="RefSeq" id="WP_156566500.1">
    <property type="nucleotide sequence ID" value="NZ_CACRTZ010000032.1"/>
</dbReference>
<evidence type="ECO:0000313" key="6">
    <source>
        <dbReference type="EMBL" id="VYU55250.1"/>
    </source>
</evidence>
<keyword evidence="3" id="KW-0804">Transcription</keyword>
<evidence type="ECO:0000256" key="2">
    <source>
        <dbReference type="ARBA" id="ARBA00023125"/>
    </source>
</evidence>
<dbReference type="Pfam" id="PF09339">
    <property type="entry name" value="HTH_IclR"/>
    <property type="match status" value="1"/>
</dbReference>
<keyword evidence="2" id="KW-0238">DNA-binding</keyword>
<feature type="domain" description="HTH iclR-type" evidence="4">
    <location>
        <begin position="11"/>
        <end position="70"/>
    </location>
</feature>
<organism evidence="6">
    <name type="scientific">Phytobacter massiliensis</name>
    <dbReference type="NCBI Taxonomy" id="1485952"/>
    <lineage>
        <taxon>Bacteria</taxon>
        <taxon>Pseudomonadati</taxon>
        <taxon>Pseudomonadota</taxon>
        <taxon>Gammaproteobacteria</taxon>
        <taxon>Enterobacterales</taxon>
        <taxon>Enterobacteriaceae</taxon>
        <taxon>Phytobacter</taxon>
    </lineage>
</organism>
<feature type="domain" description="IclR-ED" evidence="5">
    <location>
        <begin position="71"/>
        <end position="247"/>
    </location>
</feature>
<reference evidence="6" key="1">
    <citation type="submission" date="2019-11" db="EMBL/GenBank/DDBJ databases">
        <authorList>
            <person name="Feng L."/>
        </authorList>
    </citation>
    <scope>NUCLEOTIDE SEQUENCE</scope>
    <source>
        <strain evidence="6">EMassiliensisLFYP7</strain>
    </source>
</reference>
<evidence type="ECO:0000256" key="3">
    <source>
        <dbReference type="ARBA" id="ARBA00023163"/>
    </source>
</evidence>
<dbReference type="SUPFAM" id="SSF55781">
    <property type="entry name" value="GAF domain-like"/>
    <property type="match status" value="1"/>
</dbReference>
<dbReference type="InterPro" id="IPR014757">
    <property type="entry name" value="Tscrpt_reg_IclR_C"/>
</dbReference>
<keyword evidence="1" id="KW-0805">Transcription regulation</keyword>
<dbReference type="PANTHER" id="PTHR30136:SF35">
    <property type="entry name" value="HTH-TYPE TRANSCRIPTIONAL REGULATOR RV1719"/>
    <property type="match status" value="1"/>
</dbReference>
<gene>
    <name evidence="6" type="primary">kdgR_3</name>
    <name evidence="6" type="ORF">EMLFYP7_02815</name>
</gene>
<dbReference type="PROSITE" id="PS51078">
    <property type="entry name" value="ICLR_ED"/>
    <property type="match status" value="1"/>
</dbReference>
<evidence type="ECO:0000259" key="5">
    <source>
        <dbReference type="PROSITE" id="PS51078"/>
    </source>
</evidence>
<dbReference type="AlphaFoldDB" id="A0A6N3FT88"/>
<evidence type="ECO:0000256" key="1">
    <source>
        <dbReference type="ARBA" id="ARBA00023015"/>
    </source>
</evidence>